<dbReference type="AlphaFoldDB" id="A0A068RY34"/>
<accession>A0A068RY34</accession>
<dbReference type="EMBL" id="CBTN010000024">
    <property type="protein sequence ID" value="CDH54655.1"/>
    <property type="molecule type" value="Genomic_DNA"/>
</dbReference>
<evidence type="ECO:0000313" key="2">
    <source>
        <dbReference type="Proteomes" id="UP000027586"/>
    </source>
</evidence>
<organism evidence="1 2">
    <name type="scientific">Lichtheimia corymbifera JMRC:FSU:9682</name>
    <dbReference type="NCBI Taxonomy" id="1263082"/>
    <lineage>
        <taxon>Eukaryota</taxon>
        <taxon>Fungi</taxon>
        <taxon>Fungi incertae sedis</taxon>
        <taxon>Mucoromycota</taxon>
        <taxon>Mucoromycotina</taxon>
        <taxon>Mucoromycetes</taxon>
        <taxon>Mucorales</taxon>
        <taxon>Lichtheimiaceae</taxon>
        <taxon>Lichtheimia</taxon>
    </lineage>
</organism>
<protein>
    <submittedName>
        <fullName evidence="1">Uncharacterized protein</fullName>
    </submittedName>
</protein>
<reference evidence="1" key="1">
    <citation type="submission" date="2013-08" db="EMBL/GenBank/DDBJ databases">
        <title>Gene expansion shapes genome architecture in the human pathogen Lichtheimia corymbifera: an evolutionary genomics analysis in the ancient terrestrial Mucorales (Mucoromycotina).</title>
        <authorList>
            <person name="Schwartze V.U."/>
            <person name="Winter S."/>
            <person name="Shelest E."/>
            <person name="Marcet-Houben M."/>
            <person name="Horn F."/>
            <person name="Wehner S."/>
            <person name="Hoffmann K."/>
            <person name="Riege K."/>
            <person name="Sammeth M."/>
            <person name="Nowrousian M."/>
            <person name="Valiante V."/>
            <person name="Linde J."/>
            <person name="Jacobsen I.D."/>
            <person name="Marz M."/>
            <person name="Brakhage A.A."/>
            <person name="Gabaldon T."/>
            <person name="Bocker S."/>
            <person name="Voigt K."/>
        </authorList>
    </citation>
    <scope>NUCLEOTIDE SEQUENCE [LARGE SCALE GENOMIC DNA]</scope>
    <source>
        <strain evidence="1">FSU 9682</strain>
    </source>
</reference>
<dbReference type="VEuPathDB" id="FungiDB:LCOR_05880.1"/>
<evidence type="ECO:0000313" key="1">
    <source>
        <dbReference type="EMBL" id="CDH54655.1"/>
    </source>
</evidence>
<dbReference type="Proteomes" id="UP000027586">
    <property type="component" value="Unassembled WGS sequence"/>
</dbReference>
<gene>
    <name evidence="1" type="ORF">LCOR_05880.1</name>
</gene>
<sequence length="106" mass="12418">MKREVFNRTKLRGWVKRTLCASFMIKLGDLKFRNVTTSLVEKRFKRWTLDLLWLVVTLGKIENGHDDRETSTQGALHPDEQLCSIEDPTFHCRISSYGHLCVLHML</sequence>
<name>A0A068RY34_9FUNG</name>
<proteinExistence type="predicted"/>
<comment type="caution">
    <text evidence="1">The sequence shown here is derived from an EMBL/GenBank/DDBJ whole genome shotgun (WGS) entry which is preliminary data.</text>
</comment>
<keyword evidence="2" id="KW-1185">Reference proteome</keyword>